<accession>A0A2T6BUS2</accession>
<sequence>MFSCAAVIAVAFATFAFSPADKNNLLDEAKAITQQELRAETGTCDTKYKTQETFSECDRIHTEPVEQETQSNILGGY</sequence>
<organism evidence="1 2">
    <name type="scientific">Kordia periserrulae</name>
    <dbReference type="NCBI Taxonomy" id="701523"/>
    <lineage>
        <taxon>Bacteria</taxon>
        <taxon>Pseudomonadati</taxon>
        <taxon>Bacteroidota</taxon>
        <taxon>Flavobacteriia</taxon>
        <taxon>Flavobacteriales</taxon>
        <taxon>Flavobacteriaceae</taxon>
        <taxon>Kordia</taxon>
    </lineage>
</organism>
<dbReference type="EMBL" id="QBKT01000008">
    <property type="protein sequence ID" value="PTX59831.1"/>
    <property type="molecule type" value="Genomic_DNA"/>
</dbReference>
<proteinExistence type="predicted"/>
<comment type="caution">
    <text evidence="1">The sequence shown here is derived from an EMBL/GenBank/DDBJ whole genome shotgun (WGS) entry which is preliminary data.</text>
</comment>
<dbReference type="AlphaFoldDB" id="A0A2T6BUS2"/>
<evidence type="ECO:0000313" key="1">
    <source>
        <dbReference type="EMBL" id="PTX59831.1"/>
    </source>
</evidence>
<dbReference type="Proteomes" id="UP000244090">
    <property type="component" value="Unassembled WGS sequence"/>
</dbReference>
<gene>
    <name evidence="1" type="ORF">C8N46_108144</name>
</gene>
<name>A0A2T6BUS2_9FLAO</name>
<keyword evidence="2" id="KW-1185">Reference proteome</keyword>
<evidence type="ECO:0000313" key="2">
    <source>
        <dbReference type="Proteomes" id="UP000244090"/>
    </source>
</evidence>
<protein>
    <submittedName>
        <fullName evidence="1">Uncharacterized protein</fullName>
    </submittedName>
</protein>
<reference evidence="1 2" key="1">
    <citation type="submission" date="2018-04" db="EMBL/GenBank/DDBJ databases">
        <title>Genomic Encyclopedia of Archaeal and Bacterial Type Strains, Phase II (KMG-II): from individual species to whole genera.</title>
        <authorList>
            <person name="Goeker M."/>
        </authorList>
    </citation>
    <scope>NUCLEOTIDE SEQUENCE [LARGE SCALE GENOMIC DNA]</scope>
    <source>
        <strain evidence="1 2">DSM 25731</strain>
    </source>
</reference>